<dbReference type="AlphaFoldDB" id="A0AAW1XB25"/>
<sequence>MLVQEGRGNKACTSAHGVAVATAAPELVLKSLSGLIKDVPLSDPEKLDAVISSGSSKGLDGWTTWNDDIMPRAASLGSRPFKYMHQCVEKPLKNCGFAVA</sequence>
<protein>
    <submittedName>
        <fullName evidence="1">Uncharacterized protein</fullName>
    </submittedName>
</protein>
<gene>
    <name evidence="1" type="ORF">M0R45_021345</name>
</gene>
<proteinExistence type="predicted"/>
<accession>A0AAW1XB25</accession>
<comment type="caution">
    <text evidence="1">The sequence shown here is derived from an EMBL/GenBank/DDBJ whole genome shotgun (WGS) entry which is preliminary data.</text>
</comment>
<evidence type="ECO:0000313" key="1">
    <source>
        <dbReference type="EMBL" id="KAK9934193.1"/>
    </source>
</evidence>
<dbReference type="EMBL" id="JBEDUW010000004">
    <property type="protein sequence ID" value="KAK9934193.1"/>
    <property type="molecule type" value="Genomic_DNA"/>
</dbReference>
<dbReference type="Proteomes" id="UP001457282">
    <property type="component" value="Unassembled WGS sequence"/>
</dbReference>
<keyword evidence="2" id="KW-1185">Reference proteome</keyword>
<evidence type="ECO:0000313" key="2">
    <source>
        <dbReference type="Proteomes" id="UP001457282"/>
    </source>
</evidence>
<reference evidence="1 2" key="1">
    <citation type="journal article" date="2023" name="G3 (Bethesda)">
        <title>A chromosome-length genome assembly and annotation of blackberry (Rubus argutus, cv. 'Hillquist').</title>
        <authorList>
            <person name="Bruna T."/>
            <person name="Aryal R."/>
            <person name="Dudchenko O."/>
            <person name="Sargent D.J."/>
            <person name="Mead D."/>
            <person name="Buti M."/>
            <person name="Cavallini A."/>
            <person name="Hytonen T."/>
            <person name="Andres J."/>
            <person name="Pham M."/>
            <person name="Weisz D."/>
            <person name="Mascagni F."/>
            <person name="Usai G."/>
            <person name="Natali L."/>
            <person name="Bassil N."/>
            <person name="Fernandez G.E."/>
            <person name="Lomsadze A."/>
            <person name="Armour M."/>
            <person name="Olukolu B."/>
            <person name="Poorten T."/>
            <person name="Britton C."/>
            <person name="Davik J."/>
            <person name="Ashrafi H."/>
            <person name="Aiden E.L."/>
            <person name="Borodovsky M."/>
            <person name="Worthington M."/>
        </authorList>
    </citation>
    <scope>NUCLEOTIDE SEQUENCE [LARGE SCALE GENOMIC DNA]</scope>
    <source>
        <strain evidence="1">PI 553951</strain>
    </source>
</reference>
<name>A0AAW1XB25_RUBAR</name>
<organism evidence="1 2">
    <name type="scientific">Rubus argutus</name>
    <name type="common">Southern blackberry</name>
    <dbReference type="NCBI Taxonomy" id="59490"/>
    <lineage>
        <taxon>Eukaryota</taxon>
        <taxon>Viridiplantae</taxon>
        <taxon>Streptophyta</taxon>
        <taxon>Embryophyta</taxon>
        <taxon>Tracheophyta</taxon>
        <taxon>Spermatophyta</taxon>
        <taxon>Magnoliopsida</taxon>
        <taxon>eudicotyledons</taxon>
        <taxon>Gunneridae</taxon>
        <taxon>Pentapetalae</taxon>
        <taxon>rosids</taxon>
        <taxon>fabids</taxon>
        <taxon>Rosales</taxon>
        <taxon>Rosaceae</taxon>
        <taxon>Rosoideae</taxon>
        <taxon>Rosoideae incertae sedis</taxon>
        <taxon>Rubus</taxon>
    </lineage>
</organism>